<name>A0A2T6ZRK9_TUBBO</name>
<comment type="caution">
    <text evidence="2">The sequence shown here is derived from an EMBL/GenBank/DDBJ whole genome shotgun (WGS) entry which is preliminary data.</text>
</comment>
<organism evidence="2 3">
    <name type="scientific">Tuber borchii</name>
    <name type="common">White truffle</name>
    <dbReference type="NCBI Taxonomy" id="42251"/>
    <lineage>
        <taxon>Eukaryota</taxon>
        <taxon>Fungi</taxon>
        <taxon>Dikarya</taxon>
        <taxon>Ascomycota</taxon>
        <taxon>Pezizomycotina</taxon>
        <taxon>Pezizomycetes</taxon>
        <taxon>Pezizales</taxon>
        <taxon>Tuberaceae</taxon>
        <taxon>Tuber</taxon>
    </lineage>
</organism>
<proteinExistence type="predicted"/>
<sequence>MLPCARSALVFTCLFFFSLNKTSIVMNTNYNYSFTFLQLKSQSPLPNDNITSCTFGNLHHPRPKPEECPHSDPKHKVEQACVCATFLTLCHK</sequence>
<evidence type="ECO:0008006" key="4">
    <source>
        <dbReference type="Google" id="ProtNLM"/>
    </source>
</evidence>
<dbReference type="Proteomes" id="UP000244722">
    <property type="component" value="Unassembled WGS sequence"/>
</dbReference>
<feature type="chain" id="PRO_5015754496" description="Secreted protein" evidence="1">
    <location>
        <begin position="23"/>
        <end position="92"/>
    </location>
</feature>
<feature type="signal peptide" evidence="1">
    <location>
        <begin position="1"/>
        <end position="22"/>
    </location>
</feature>
<evidence type="ECO:0000313" key="2">
    <source>
        <dbReference type="EMBL" id="PUU78129.1"/>
    </source>
</evidence>
<keyword evidence="1" id="KW-0732">Signal</keyword>
<accession>A0A2T6ZRK9</accession>
<dbReference type="EMBL" id="NESQ01000129">
    <property type="protein sequence ID" value="PUU78129.1"/>
    <property type="molecule type" value="Genomic_DNA"/>
</dbReference>
<keyword evidence="3" id="KW-1185">Reference proteome</keyword>
<evidence type="ECO:0000313" key="3">
    <source>
        <dbReference type="Proteomes" id="UP000244722"/>
    </source>
</evidence>
<evidence type="ECO:0000256" key="1">
    <source>
        <dbReference type="SAM" id="SignalP"/>
    </source>
</evidence>
<protein>
    <recommendedName>
        <fullName evidence="4">Secreted protein</fullName>
    </recommendedName>
</protein>
<reference evidence="2 3" key="1">
    <citation type="submission" date="2017-04" db="EMBL/GenBank/DDBJ databases">
        <title>Draft genome sequence of Tuber borchii Vittad., a whitish edible truffle.</title>
        <authorList>
            <consortium name="DOE Joint Genome Institute"/>
            <person name="Murat C."/>
            <person name="Kuo A."/>
            <person name="Barry K.W."/>
            <person name="Clum A."/>
            <person name="Dockter R.B."/>
            <person name="Fauchery L."/>
            <person name="Iotti M."/>
            <person name="Kohler A."/>
            <person name="Labutti K."/>
            <person name="Lindquist E.A."/>
            <person name="Lipzen A."/>
            <person name="Ohm R.A."/>
            <person name="Wang M."/>
            <person name="Grigoriev I.V."/>
            <person name="Zambonelli A."/>
            <person name="Martin F.M."/>
        </authorList>
    </citation>
    <scope>NUCLEOTIDE SEQUENCE [LARGE SCALE GENOMIC DNA]</scope>
    <source>
        <strain evidence="2 3">Tbo3840</strain>
    </source>
</reference>
<gene>
    <name evidence="2" type="ORF">B9Z19DRAFT_1084841</name>
</gene>
<dbReference type="AlphaFoldDB" id="A0A2T6ZRK9"/>